<dbReference type="STRING" id="1448316.A0A395GTH7"/>
<protein>
    <recommendedName>
        <fullName evidence="6">Pre-rRNA processing protein</fullName>
    </recommendedName>
</protein>
<sequence>MKTAFVFPEIPGGGYDRRYSNETKPKQTTSPTPPIFRYTKQPTNRPPYNQSTTHPPIQDSKMSQPQPPTPQAAQATHYLDLGITLAIHNWPALTLAVQSNWGGPTSSDKRDWLCGAISEMLTDRPETDAADLEDVLIQVMNDEFDVVVDDESAGNVADQIMEMKGQTVRGEFGEIQALWETWQSKKGKGDQGLGAFRRGEDQVDDESDDEEDEEEDVDGDMEMDDAPPALVRAPRERVEPEVDEDGFTTVVSKKKR</sequence>
<dbReference type="RefSeq" id="XP_025571721.1">
    <property type="nucleotide sequence ID" value="XM_025724442.1"/>
</dbReference>
<feature type="region of interest" description="Disordered" evidence="3">
    <location>
        <begin position="1"/>
        <end position="73"/>
    </location>
</feature>
<comment type="similarity">
    <text evidence="1">Belongs to the TSR2 family.</text>
</comment>
<evidence type="ECO:0000256" key="1">
    <source>
        <dbReference type="ARBA" id="ARBA00006524"/>
    </source>
</evidence>
<feature type="compositionally biased region" description="Acidic residues" evidence="3">
    <location>
        <begin position="202"/>
        <end position="225"/>
    </location>
</feature>
<dbReference type="GeneID" id="37229307"/>
<evidence type="ECO:0000313" key="4">
    <source>
        <dbReference type="EMBL" id="RAK97393.1"/>
    </source>
</evidence>
<proteinExistence type="inferred from homology"/>
<feature type="region of interest" description="Disordered" evidence="3">
    <location>
        <begin position="183"/>
        <end position="256"/>
    </location>
</feature>
<feature type="compositionally biased region" description="Basic and acidic residues" evidence="3">
    <location>
        <begin position="15"/>
        <end position="25"/>
    </location>
</feature>
<dbReference type="InterPro" id="IPR019398">
    <property type="entry name" value="Pre-rRNA_process_TSR2"/>
</dbReference>
<reference evidence="4 5" key="1">
    <citation type="submission" date="2018-02" db="EMBL/GenBank/DDBJ databases">
        <title>The genomes of Aspergillus section Nigri reveals drivers in fungal speciation.</title>
        <authorList>
            <consortium name="DOE Joint Genome Institute"/>
            <person name="Vesth T.C."/>
            <person name="Nybo J."/>
            <person name="Theobald S."/>
            <person name="Brandl J."/>
            <person name="Frisvad J.C."/>
            <person name="Nielsen K.F."/>
            <person name="Lyhne E.K."/>
            <person name="Kogle M.E."/>
            <person name="Kuo A."/>
            <person name="Riley R."/>
            <person name="Clum A."/>
            <person name="Nolan M."/>
            <person name="Lipzen A."/>
            <person name="Salamov A."/>
            <person name="Henrissat B."/>
            <person name="Wiebenga A."/>
            <person name="De vries R.P."/>
            <person name="Grigoriev I.V."/>
            <person name="Mortensen U.H."/>
            <person name="Andersen M.R."/>
            <person name="Baker S.E."/>
        </authorList>
    </citation>
    <scope>NUCLEOTIDE SEQUENCE [LARGE SCALE GENOMIC DNA]</scope>
    <source>
        <strain evidence="4 5">CBS 121593</strain>
    </source>
</reference>
<evidence type="ECO:0000256" key="3">
    <source>
        <dbReference type="SAM" id="MobiDB-lite"/>
    </source>
</evidence>
<dbReference type="OrthoDB" id="263560at2759"/>
<name>A0A395GTH7_9EURO</name>
<dbReference type="Proteomes" id="UP000249402">
    <property type="component" value="Unassembled WGS sequence"/>
</dbReference>
<dbReference type="GO" id="GO:0006364">
    <property type="term" value="P:rRNA processing"/>
    <property type="evidence" value="ECO:0007669"/>
    <property type="project" value="UniProtKB-KW"/>
</dbReference>
<keyword evidence="5" id="KW-1185">Reference proteome</keyword>
<dbReference type="AlphaFoldDB" id="A0A395GTH7"/>
<evidence type="ECO:0000256" key="2">
    <source>
        <dbReference type="ARBA" id="ARBA00022552"/>
    </source>
</evidence>
<organism evidence="4 5">
    <name type="scientific">Aspergillus ibericus CBS 121593</name>
    <dbReference type="NCBI Taxonomy" id="1448316"/>
    <lineage>
        <taxon>Eukaryota</taxon>
        <taxon>Fungi</taxon>
        <taxon>Dikarya</taxon>
        <taxon>Ascomycota</taxon>
        <taxon>Pezizomycotina</taxon>
        <taxon>Eurotiomycetes</taxon>
        <taxon>Eurotiomycetidae</taxon>
        <taxon>Eurotiales</taxon>
        <taxon>Aspergillaceae</taxon>
        <taxon>Aspergillus</taxon>
        <taxon>Aspergillus subgen. Circumdati</taxon>
    </lineage>
</organism>
<evidence type="ECO:0008006" key="6">
    <source>
        <dbReference type="Google" id="ProtNLM"/>
    </source>
</evidence>
<feature type="compositionally biased region" description="Polar residues" evidence="3">
    <location>
        <begin position="40"/>
        <end position="63"/>
    </location>
</feature>
<accession>A0A395GTH7</accession>
<keyword evidence="2" id="KW-0698">rRNA processing</keyword>
<dbReference type="EMBL" id="KZ824463">
    <property type="protein sequence ID" value="RAK97393.1"/>
    <property type="molecule type" value="Genomic_DNA"/>
</dbReference>
<dbReference type="Pfam" id="PF10273">
    <property type="entry name" value="WGG"/>
    <property type="match status" value="1"/>
</dbReference>
<evidence type="ECO:0000313" key="5">
    <source>
        <dbReference type="Proteomes" id="UP000249402"/>
    </source>
</evidence>
<dbReference type="VEuPathDB" id="FungiDB:BO80DRAFT_504765"/>
<gene>
    <name evidence="4" type="ORF">BO80DRAFT_504765</name>
</gene>
<dbReference type="PANTHER" id="PTHR21250">
    <property type="entry name" value="PRE-RRNA-PROCESSING PROTEIN TSR2 HOMOLOG"/>
    <property type="match status" value="1"/>
</dbReference>